<name>A0A250F9B4_9FLAO</name>
<dbReference type="AlphaFoldDB" id="A0A250F9B4"/>
<reference evidence="2" key="1">
    <citation type="submission" date="2017-06" db="EMBL/GenBank/DDBJ databases">
        <title>Capnocytophaga spp. assemblies.</title>
        <authorList>
            <person name="Gulvik C.A."/>
        </authorList>
    </citation>
    <scope>NUCLEOTIDE SEQUENCE [LARGE SCALE GENOMIC DNA]</scope>
    <source>
        <strain evidence="2">H6253</strain>
    </source>
</reference>
<proteinExistence type="predicted"/>
<dbReference type="RefSeq" id="WP_095913717.1">
    <property type="nucleotide sequence ID" value="NZ_CP022384.1"/>
</dbReference>
<organism evidence="1 2">
    <name type="scientific">Capnocytophaga leadbetteri</name>
    <dbReference type="NCBI Taxonomy" id="327575"/>
    <lineage>
        <taxon>Bacteria</taxon>
        <taxon>Pseudomonadati</taxon>
        <taxon>Bacteroidota</taxon>
        <taxon>Flavobacteriia</taxon>
        <taxon>Flavobacteriales</taxon>
        <taxon>Flavobacteriaceae</taxon>
        <taxon>Capnocytophaga</taxon>
    </lineage>
</organism>
<evidence type="ECO:0000313" key="1">
    <source>
        <dbReference type="EMBL" id="ATA81719.1"/>
    </source>
</evidence>
<dbReference type="EMBL" id="CP022384">
    <property type="protein sequence ID" value="ATA81719.1"/>
    <property type="molecule type" value="Genomic_DNA"/>
</dbReference>
<accession>A0A250F9B4</accession>
<evidence type="ECO:0000313" key="2">
    <source>
        <dbReference type="Proteomes" id="UP000217276"/>
    </source>
</evidence>
<gene>
    <name evidence="1" type="ORF">CGC53_04815</name>
</gene>
<protein>
    <submittedName>
        <fullName evidence="1">Uncharacterized protein</fullName>
    </submittedName>
</protein>
<dbReference type="Proteomes" id="UP000217276">
    <property type="component" value="Chromosome"/>
</dbReference>
<dbReference type="KEGG" id="clk:CGC53_04815"/>
<keyword evidence="2" id="KW-1185">Reference proteome</keyword>
<sequence>MKENTLEVALRKEEVADFVSRFKEEESLSAQHLILLLSEDEKWTAKDLKPLVSIAKQHSKKHQKSIAVVSAELVYEGTEIELNLAPTLQEAYDLIEIDEIERDLWK</sequence>